<gene>
    <name evidence="9" type="ORF">P170DRAFT_455805</name>
</gene>
<evidence type="ECO:0000256" key="4">
    <source>
        <dbReference type="ARBA" id="ARBA00023125"/>
    </source>
</evidence>
<dbReference type="CDD" id="cd12148">
    <property type="entry name" value="fungal_TF_MHR"/>
    <property type="match status" value="1"/>
</dbReference>
<dbReference type="InterPro" id="IPR001138">
    <property type="entry name" value="Zn2Cys6_DnaBD"/>
</dbReference>
<evidence type="ECO:0000256" key="6">
    <source>
        <dbReference type="ARBA" id="ARBA00023242"/>
    </source>
</evidence>
<dbReference type="SUPFAM" id="SSF57701">
    <property type="entry name" value="Zn2/Cys6 DNA-binding domain"/>
    <property type="match status" value="1"/>
</dbReference>
<dbReference type="GO" id="GO:0008270">
    <property type="term" value="F:zinc ion binding"/>
    <property type="evidence" value="ECO:0007669"/>
    <property type="project" value="InterPro"/>
</dbReference>
<dbReference type="RefSeq" id="XP_024704314.1">
    <property type="nucleotide sequence ID" value="XM_024851568.1"/>
</dbReference>
<dbReference type="AlphaFoldDB" id="A0A2I2G7Z9"/>
<sequence>MAEPGRRRRRPAVSCSLCRRRKLRCNRENPCGNCMKARNATCVYENHSPPPQPRPTQPSLVQTLSGLTPSETASSTSRLSNISSHVPGSSVAYSTTALSPASPSSTHDVELMRIRIRELEEQLSKATSSKSSPQSHASPLNSEIETAASQMGGTYYFHRESNVFGPPQGLTRSVTHKSRFFGQSHWIVGMSLFKDLLGSVEPLVREGLYEAFTGMQKCKSLARIIKSQRAPPWPSPPTADLPRVDIANELVNCYLRTTETVHRILHIPTFIRDYEALWTSEAKPSTAFLVQLKLVFALGAATYDDNFSLRSSAVRWVYEALTWISEPEFKSRIGIQFLQIDILLLIARETIGVGRDSVWVSAGELLRRGMIMGLHRDPSRLPNKSTFVSEMRRRLWNTIVELALQSSLTTGGAPLISLYDFDTQPPANFDDEQLTTDSPVPGLENHFTQTSIAIALHKTFPARLAVAKFLNDISSHGSYEELLRLDADLRASYRVLTRTLHGYESGSEPSPSQFSTRMVHFIMHQYVSALHKPYFGPALRQTAYAFSRKVVVETSLKIWYAVYPASSFTGSRSGNAAFSSDHDDFARLAVCGSGFCRTVALQATLLIACELRTQLQEDEGLGPVTLRPDLLSVIEDVKTWCVRCIEAGETNIKAYLLGCVIAAQVQGLMRGLGADEIPQLLAKAATEAGDTSLSILERIAAQGQANGALDTLPPISLDTPSDGLGDWDLTMADALFNPGNTESLSWAFNDEAMQEVASWW</sequence>
<feature type="compositionally biased region" description="Low complexity" evidence="7">
    <location>
        <begin position="94"/>
        <end position="106"/>
    </location>
</feature>
<dbReference type="VEuPathDB" id="FungiDB:P170DRAFT_455805"/>
<keyword evidence="5" id="KW-0804">Transcription</keyword>
<dbReference type="InterPro" id="IPR051430">
    <property type="entry name" value="Fungal_TF_Env_Response"/>
</dbReference>
<feature type="compositionally biased region" description="Low complexity" evidence="7">
    <location>
        <begin position="124"/>
        <end position="140"/>
    </location>
</feature>
<dbReference type="InterPro" id="IPR036864">
    <property type="entry name" value="Zn2-C6_fun-type_DNA-bd_sf"/>
</dbReference>
<dbReference type="SMART" id="SM00066">
    <property type="entry name" value="GAL4"/>
    <property type="match status" value="1"/>
</dbReference>
<keyword evidence="4" id="KW-0238">DNA-binding</keyword>
<dbReference type="PANTHER" id="PTHR31944">
    <property type="entry name" value="HEME-RESPONSIVE ZINC FINGER TRANSCRIPTION FACTOR HAP1"/>
    <property type="match status" value="1"/>
</dbReference>
<dbReference type="GO" id="GO:0005634">
    <property type="term" value="C:nucleus"/>
    <property type="evidence" value="ECO:0007669"/>
    <property type="project" value="TreeGrafter"/>
</dbReference>
<dbReference type="SMART" id="SM00906">
    <property type="entry name" value="Fungal_trans"/>
    <property type="match status" value="1"/>
</dbReference>
<dbReference type="InterPro" id="IPR007219">
    <property type="entry name" value="XnlR_reg_dom"/>
</dbReference>
<feature type="compositionally biased region" description="Polar residues" evidence="7">
    <location>
        <begin position="59"/>
        <end position="93"/>
    </location>
</feature>
<protein>
    <recommendedName>
        <fullName evidence="8">Zn(2)-C6 fungal-type domain-containing protein</fullName>
    </recommendedName>
</protein>
<proteinExistence type="predicted"/>
<keyword evidence="3" id="KW-0805">Transcription regulation</keyword>
<dbReference type="Pfam" id="PF04082">
    <property type="entry name" value="Fungal_trans"/>
    <property type="match status" value="1"/>
</dbReference>
<evidence type="ECO:0000256" key="2">
    <source>
        <dbReference type="ARBA" id="ARBA00022833"/>
    </source>
</evidence>
<dbReference type="PROSITE" id="PS00463">
    <property type="entry name" value="ZN2_CY6_FUNGAL_1"/>
    <property type="match status" value="1"/>
</dbReference>
<feature type="region of interest" description="Disordered" evidence="7">
    <location>
        <begin position="122"/>
        <end position="141"/>
    </location>
</feature>
<dbReference type="EMBL" id="MSFO01000004">
    <property type="protein sequence ID" value="PLB49012.1"/>
    <property type="molecule type" value="Genomic_DNA"/>
</dbReference>
<dbReference type="GO" id="GO:0000978">
    <property type="term" value="F:RNA polymerase II cis-regulatory region sequence-specific DNA binding"/>
    <property type="evidence" value="ECO:0007669"/>
    <property type="project" value="TreeGrafter"/>
</dbReference>
<accession>A0A2I2G7Z9</accession>
<evidence type="ECO:0000256" key="7">
    <source>
        <dbReference type="SAM" id="MobiDB-lite"/>
    </source>
</evidence>
<dbReference type="Proteomes" id="UP000234275">
    <property type="component" value="Unassembled WGS sequence"/>
</dbReference>
<dbReference type="CDD" id="cd00067">
    <property type="entry name" value="GAL4"/>
    <property type="match status" value="1"/>
</dbReference>
<dbReference type="Pfam" id="PF00172">
    <property type="entry name" value="Zn_clus"/>
    <property type="match status" value="1"/>
</dbReference>
<dbReference type="OrthoDB" id="4337792at2759"/>
<name>A0A2I2G7Z9_9EURO</name>
<keyword evidence="1" id="KW-0479">Metal-binding</keyword>
<evidence type="ECO:0000313" key="9">
    <source>
        <dbReference type="EMBL" id="PLB49012.1"/>
    </source>
</evidence>
<dbReference type="GeneID" id="36559267"/>
<evidence type="ECO:0000259" key="8">
    <source>
        <dbReference type="PROSITE" id="PS50048"/>
    </source>
</evidence>
<dbReference type="GO" id="GO:0006351">
    <property type="term" value="P:DNA-templated transcription"/>
    <property type="evidence" value="ECO:0007669"/>
    <property type="project" value="InterPro"/>
</dbReference>
<keyword evidence="10" id="KW-1185">Reference proteome</keyword>
<reference evidence="9 10" key="1">
    <citation type="submission" date="2016-12" db="EMBL/GenBank/DDBJ databases">
        <title>The genomes of Aspergillus section Nigri reveals drivers in fungal speciation.</title>
        <authorList>
            <consortium name="DOE Joint Genome Institute"/>
            <person name="Vesth T.C."/>
            <person name="Nybo J."/>
            <person name="Theobald S."/>
            <person name="Brandl J."/>
            <person name="Frisvad J.C."/>
            <person name="Nielsen K.F."/>
            <person name="Lyhne E.K."/>
            <person name="Kogle M.E."/>
            <person name="Kuo A."/>
            <person name="Riley R."/>
            <person name="Clum A."/>
            <person name="Nolan M."/>
            <person name="Lipzen A."/>
            <person name="Salamov A."/>
            <person name="Henrissat B."/>
            <person name="Wiebenga A."/>
            <person name="De Vries R.P."/>
            <person name="Grigoriev I.V."/>
            <person name="Mortensen U.H."/>
            <person name="Andersen M.R."/>
            <person name="Baker S.E."/>
        </authorList>
    </citation>
    <scope>NUCLEOTIDE SEQUENCE [LARGE SCALE GENOMIC DNA]</scope>
    <source>
        <strain evidence="9 10">IBT 23096</strain>
    </source>
</reference>
<feature type="domain" description="Zn(2)-C6 fungal-type" evidence="8">
    <location>
        <begin position="14"/>
        <end position="44"/>
    </location>
</feature>
<dbReference type="PANTHER" id="PTHR31944:SF131">
    <property type="entry name" value="HEME-RESPONSIVE ZINC FINGER TRANSCRIPTION FACTOR HAP1"/>
    <property type="match status" value="1"/>
</dbReference>
<keyword evidence="6" id="KW-0539">Nucleus</keyword>
<evidence type="ECO:0000256" key="3">
    <source>
        <dbReference type="ARBA" id="ARBA00023015"/>
    </source>
</evidence>
<dbReference type="STRING" id="1392250.A0A2I2G7Z9"/>
<dbReference type="PROSITE" id="PS50048">
    <property type="entry name" value="ZN2_CY6_FUNGAL_2"/>
    <property type="match status" value="1"/>
</dbReference>
<keyword evidence="2" id="KW-0862">Zinc</keyword>
<organism evidence="9 10">
    <name type="scientific">Aspergillus steynii IBT 23096</name>
    <dbReference type="NCBI Taxonomy" id="1392250"/>
    <lineage>
        <taxon>Eukaryota</taxon>
        <taxon>Fungi</taxon>
        <taxon>Dikarya</taxon>
        <taxon>Ascomycota</taxon>
        <taxon>Pezizomycotina</taxon>
        <taxon>Eurotiomycetes</taxon>
        <taxon>Eurotiomycetidae</taxon>
        <taxon>Eurotiales</taxon>
        <taxon>Aspergillaceae</taxon>
        <taxon>Aspergillus</taxon>
        <taxon>Aspergillus subgen. Circumdati</taxon>
    </lineage>
</organism>
<dbReference type="GO" id="GO:0001228">
    <property type="term" value="F:DNA-binding transcription activator activity, RNA polymerase II-specific"/>
    <property type="evidence" value="ECO:0007669"/>
    <property type="project" value="TreeGrafter"/>
</dbReference>
<comment type="caution">
    <text evidence="9">The sequence shown here is derived from an EMBL/GenBank/DDBJ whole genome shotgun (WGS) entry which is preliminary data.</text>
</comment>
<dbReference type="Gene3D" id="4.10.240.10">
    <property type="entry name" value="Zn(2)-C6 fungal-type DNA-binding domain"/>
    <property type="match status" value="1"/>
</dbReference>
<feature type="region of interest" description="Disordered" evidence="7">
    <location>
        <begin position="45"/>
        <end position="108"/>
    </location>
</feature>
<evidence type="ECO:0000313" key="10">
    <source>
        <dbReference type="Proteomes" id="UP000234275"/>
    </source>
</evidence>
<evidence type="ECO:0000256" key="5">
    <source>
        <dbReference type="ARBA" id="ARBA00023163"/>
    </source>
</evidence>
<evidence type="ECO:0000256" key="1">
    <source>
        <dbReference type="ARBA" id="ARBA00022723"/>
    </source>
</evidence>